<keyword evidence="2" id="KW-1185">Reference proteome</keyword>
<dbReference type="GO" id="GO:0006281">
    <property type="term" value="P:DNA repair"/>
    <property type="evidence" value="ECO:0007669"/>
    <property type="project" value="TreeGrafter"/>
</dbReference>
<evidence type="ECO:0000313" key="1">
    <source>
        <dbReference type="EMBL" id="MCP3732394.1"/>
    </source>
</evidence>
<dbReference type="GO" id="GO:0008967">
    <property type="term" value="F:phosphoglycolate phosphatase activity"/>
    <property type="evidence" value="ECO:0007669"/>
    <property type="project" value="TreeGrafter"/>
</dbReference>
<sequence length="220" mass="23905">MAELAPPIRLVIFDFDGTLSDSGGWFLSIMDHLADRYGFRRVDPDEVETLRRLSTRDVVSRLAIPRWKLPFISRYTRGLFGRNTGKVHLFPGVPEMLAAIGTAGVKMAVVTSNSEANARAVLGEINAARIDYWACGASLFGKAPKFRKVLKASGIPPMQVLSLGDETRDVDAARETGVLAGAVLWGYANPEAFAHLQPDIAFDTPSAVAAHLVASAKMHR</sequence>
<protein>
    <submittedName>
        <fullName evidence="1">HAD hydrolase-like protein</fullName>
    </submittedName>
</protein>
<dbReference type="InterPro" id="IPR041492">
    <property type="entry name" value="HAD_2"/>
</dbReference>
<dbReference type="InterPro" id="IPR050155">
    <property type="entry name" value="HAD-like_hydrolase_sf"/>
</dbReference>
<evidence type="ECO:0000313" key="2">
    <source>
        <dbReference type="Proteomes" id="UP001139451"/>
    </source>
</evidence>
<dbReference type="Gene3D" id="1.10.150.240">
    <property type="entry name" value="Putative phosphatase, domain 2"/>
    <property type="match status" value="1"/>
</dbReference>
<dbReference type="Proteomes" id="UP001139451">
    <property type="component" value="Unassembled WGS sequence"/>
</dbReference>
<comment type="caution">
    <text evidence="1">The sequence shown here is derived from an EMBL/GenBank/DDBJ whole genome shotgun (WGS) entry which is preliminary data.</text>
</comment>
<proteinExistence type="predicted"/>
<gene>
    <name evidence="1" type="ORF">M9978_18385</name>
</gene>
<dbReference type="InterPro" id="IPR023214">
    <property type="entry name" value="HAD_sf"/>
</dbReference>
<organism evidence="1 2">
    <name type="scientific">Sphingomonas tagetis</name>
    <dbReference type="NCBI Taxonomy" id="2949092"/>
    <lineage>
        <taxon>Bacteria</taxon>
        <taxon>Pseudomonadati</taxon>
        <taxon>Pseudomonadota</taxon>
        <taxon>Alphaproteobacteria</taxon>
        <taxon>Sphingomonadales</taxon>
        <taxon>Sphingomonadaceae</taxon>
        <taxon>Sphingomonas</taxon>
    </lineage>
</organism>
<dbReference type="Pfam" id="PF13419">
    <property type="entry name" value="HAD_2"/>
    <property type="match status" value="1"/>
</dbReference>
<reference evidence="1" key="1">
    <citation type="submission" date="2022-05" db="EMBL/GenBank/DDBJ databases">
        <title>Sphingomonas sp. strain MG17 Genome sequencing and assembly.</title>
        <authorList>
            <person name="Kim I."/>
        </authorList>
    </citation>
    <scope>NUCLEOTIDE SEQUENCE</scope>
    <source>
        <strain evidence="1">MG17</strain>
    </source>
</reference>
<name>A0A9X2HRS8_9SPHN</name>
<dbReference type="SUPFAM" id="SSF56784">
    <property type="entry name" value="HAD-like"/>
    <property type="match status" value="1"/>
</dbReference>
<dbReference type="Gene3D" id="3.40.50.1000">
    <property type="entry name" value="HAD superfamily/HAD-like"/>
    <property type="match status" value="1"/>
</dbReference>
<dbReference type="GO" id="GO:0005829">
    <property type="term" value="C:cytosol"/>
    <property type="evidence" value="ECO:0007669"/>
    <property type="project" value="TreeGrafter"/>
</dbReference>
<keyword evidence="1" id="KW-0378">Hydrolase</keyword>
<dbReference type="SFLD" id="SFLDS00003">
    <property type="entry name" value="Haloacid_Dehalogenase"/>
    <property type="match status" value="1"/>
</dbReference>
<dbReference type="RefSeq" id="WP_254295806.1">
    <property type="nucleotide sequence ID" value="NZ_JAMLDX010000018.1"/>
</dbReference>
<dbReference type="InterPro" id="IPR023198">
    <property type="entry name" value="PGP-like_dom2"/>
</dbReference>
<dbReference type="AlphaFoldDB" id="A0A9X2HRS8"/>
<dbReference type="InterPro" id="IPR036412">
    <property type="entry name" value="HAD-like_sf"/>
</dbReference>
<dbReference type="PANTHER" id="PTHR43434:SF13">
    <property type="entry name" value="PHOSPHOGLYCOLATE PHOSPHATASE"/>
    <property type="match status" value="1"/>
</dbReference>
<accession>A0A9X2HRS8</accession>
<dbReference type="PANTHER" id="PTHR43434">
    <property type="entry name" value="PHOSPHOGLYCOLATE PHOSPHATASE"/>
    <property type="match status" value="1"/>
</dbReference>
<dbReference type="SFLD" id="SFLDG01129">
    <property type="entry name" value="C1.5:_HAD__Beta-PGM__Phosphata"/>
    <property type="match status" value="1"/>
</dbReference>
<dbReference type="EMBL" id="JAMLDX010000018">
    <property type="protein sequence ID" value="MCP3732394.1"/>
    <property type="molecule type" value="Genomic_DNA"/>
</dbReference>